<dbReference type="RefSeq" id="XP_066910376.1">
    <property type="nucleotide sequence ID" value="XM_067054275.1"/>
</dbReference>
<dbReference type="OrthoDB" id="153074at2759"/>
<dbReference type="GeneID" id="136797690"/>
<dbReference type="SUPFAM" id="SSF51735">
    <property type="entry name" value="NAD(P)-binding Rossmann-fold domains"/>
    <property type="match status" value="1"/>
</dbReference>
<accession>A0A7M5VEH2</accession>
<dbReference type="GO" id="GO:0005737">
    <property type="term" value="C:cytoplasm"/>
    <property type="evidence" value="ECO:0007669"/>
    <property type="project" value="UniProtKB-SubCell"/>
</dbReference>
<keyword evidence="4" id="KW-0560">Oxidoreductase</keyword>
<dbReference type="AlphaFoldDB" id="A0A7M5VEH2"/>
<organism evidence="5 6">
    <name type="scientific">Clytia hemisphaerica</name>
    <dbReference type="NCBI Taxonomy" id="252671"/>
    <lineage>
        <taxon>Eukaryota</taxon>
        <taxon>Metazoa</taxon>
        <taxon>Cnidaria</taxon>
        <taxon>Hydrozoa</taxon>
        <taxon>Hydroidolina</taxon>
        <taxon>Leptothecata</taxon>
        <taxon>Obeliida</taxon>
        <taxon>Clytiidae</taxon>
        <taxon>Clytia</taxon>
    </lineage>
</organism>
<dbReference type="Proteomes" id="UP000594262">
    <property type="component" value="Unplaced"/>
</dbReference>
<evidence type="ECO:0000256" key="2">
    <source>
        <dbReference type="ARBA" id="ARBA00022490"/>
    </source>
</evidence>
<dbReference type="InterPro" id="IPR036291">
    <property type="entry name" value="NAD(P)-bd_dom_sf"/>
</dbReference>
<comment type="subcellular location">
    <subcellularLocation>
        <location evidence="1">Cytoplasm</location>
    </subcellularLocation>
</comment>
<dbReference type="InterPro" id="IPR002347">
    <property type="entry name" value="SDR_fam"/>
</dbReference>
<sequence length="269" mass="29475">MTSQFVGKCFCMITGASAGFGQALAQLMVKEGGLLSQAVNGSKIVLLSRNVSGMKQTRTAMEEKGYDMSRFDVEVVSIDLSDTGNTEGKTLEYLKKQSKEYDNLILFNNAGVLGDVTSTAVDKTHPIQDYQNLFNVNMVSPVFLITNVCQHFSTSKRTIVQTSSIAAKQALNCMSTYCSAKAGMDMFMKCLTKDHPDITTLSYSPGPMDTAIGNDLRLNHKVESVRESWEEMKEKGTIVNPYDSATKLLEVLQTGFKSGDFVDVFGRTG</sequence>
<evidence type="ECO:0008006" key="7">
    <source>
        <dbReference type="Google" id="ProtNLM"/>
    </source>
</evidence>
<keyword evidence="2" id="KW-0963">Cytoplasm</keyword>
<dbReference type="PANTHER" id="PTHR44085:SF2">
    <property type="entry name" value="SEPIAPTERIN REDUCTASE"/>
    <property type="match status" value="1"/>
</dbReference>
<dbReference type="GO" id="GO:0006729">
    <property type="term" value="P:tetrahydrobiopterin biosynthetic process"/>
    <property type="evidence" value="ECO:0007669"/>
    <property type="project" value="TreeGrafter"/>
</dbReference>
<dbReference type="InterPro" id="IPR051721">
    <property type="entry name" value="Biopterin_syn/organic_redct"/>
</dbReference>
<name>A0A7M5VEH2_9CNID</name>
<evidence type="ECO:0000256" key="3">
    <source>
        <dbReference type="ARBA" id="ARBA00022857"/>
    </source>
</evidence>
<keyword evidence="3" id="KW-0521">NADP</keyword>
<dbReference type="EnsemblMetazoa" id="CLYHEMT008703.1">
    <property type="protein sequence ID" value="CLYHEMP008703.1"/>
    <property type="gene ID" value="CLYHEMG008703"/>
</dbReference>
<dbReference type="GO" id="GO:0004757">
    <property type="term" value="F:sepiapterin reductase (NADP+) activity"/>
    <property type="evidence" value="ECO:0007669"/>
    <property type="project" value="TreeGrafter"/>
</dbReference>
<dbReference type="Pfam" id="PF00106">
    <property type="entry name" value="adh_short"/>
    <property type="match status" value="1"/>
</dbReference>
<dbReference type="PANTHER" id="PTHR44085">
    <property type="entry name" value="SEPIAPTERIN REDUCTASE"/>
    <property type="match status" value="1"/>
</dbReference>
<dbReference type="PRINTS" id="PR00081">
    <property type="entry name" value="GDHRDH"/>
</dbReference>
<proteinExistence type="predicted"/>
<evidence type="ECO:0000313" key="5">
    <source>
        <dbReference type="EnsemblMetazoa" id="CLYHEMP008703.1"/>
    </source>
</evidence>
<dbReference type="Gene3D" id="3.40.50.720">
    <property type="entry name" value="NAD(P)-binding Rossmann-like Domain"/>
    <property type="match status" value="1"/>
</dbReference>
<evidence type="ECO:0000256" key="4">
    <source>
        <dbReference type="ARBA" id="ARBA00023002"/>
    </source>
</evidence>
<evidence type="ECO:0000256" key="1">
    <source>
        <dbReference type="ARBA" id="ARBA00004496"/>
    </source>
</evidence>
<protein>
    <recommendedName>
        <fullName evidence="7">Sepiapterin reductase</fullName>
    </recommendedName>
</protein>
<reference evidence="5" key="1">
    <citation type="submission" date="2021-01" db="UniProtKB">
        <authorList>
            <consortium name="EnsemblMetazoa"/>
        </authorList>
    </citation>
    <scope>IDENTIFICATION</scope>
</reference>
<keyword evidence="6" id="KW-1185">Reference proteome</keyword>
<evidence type="ECO:0000313" key="6">
    <source>
        <dbReference type="Proteomes" id="UP000594262"/>
    </source>
</evidence>